<feature type="region of interest" description="Disordered" evidence="1">
    <location>
        <begin position="1208"/>
        <end position="1228"/>
    </location>
</feature>
<comment type="caution">
    <text evidence="4">The sequence shown here is derived from an EMBL/GenBank/DDBJ whole genome shotgun (WGS) entry which is preliminary data.</text>
</comment>
<dbReference type="Pfam" id="PF00168">
    <property type="entry name" value="C2"/>
    <property type="match status" value="1"/>
</dbReference>
<accession>A0A4S2MLB8</accession>
<dbReference type="InterPro" id="IPR035892">
    <property type="entry name" value="C2_domain_sf"/>
</dbReference>
<feature type="compositionally biased region" description="Polar residues" evidence="1">
    <location>
        <begin position="1219"/>
        <end position="1228"/>
    </location>
</feature>
<feature type="region of interest" description="Disordered" evidence="1">
    <location>
        <begin position="1022"/>
        <end position="1043"/>
    </location>
</feature>
<proteinExistence type="predicted"/>
<feature type="region of interest" description="Disordered" evidence="1">
    <location>
        <begin position="717"/>
        <end position="740"/>
    </location>
</feature>
<keyword evidence="2" id="KW-0812">Transmembrane</keyword>
<dbReference type="Proteomes" id="UP000308267">
    <property type="component" value="Unassembled WGS sequence"/>
</dbReference>
<dbReference type="OrthoDB" id="6275693at2759"/>
<dbReference type="PANTHER" id="PTHR21119">
    <property type="entry name" value="C2 DOMAIN-CONTAINING PROTEIN"/>
    <property type="match status" value="1"/>
</dbReference>
<dbReference type="PANTHER" id="PTHR21119:SF5">
    <property type="entry name" value="C2 DOMAIN-CONTAINING PROTEIN"/>
    <property type="match status" value="1"/>
</dbReference>
<organism evidence="4 5">
    <name type="scientific">Opisthorchis felineus</name>
    <dbReference type="NCBI Taxonomy" id="147828"/>
    <lineage>
        <taxon>Eukaryota</taxon>
        <taxon>Metazoa</taxon>
        <taxon>Spiralia</taxon>
        <taxon>Lophotrochozoa</taxon>
        <taxon>Platyhelminthes</taxon>
        <taxon>Trematoda</taxon>
        <taxon>Digenea</taxon>
        <taxon>Opisthorchiida</taxon>
        <taxon>Opisthorchiata</taxon>
        <taxon>Opisthorchiidae</taxon>
        <taxon>Opisthorchis</taxon>
    </lineage>
</organism>
<dbReference type="Gene3D" id="2.60.40.150">
    <property type="entry name" value="C2 domain"/>
    <property type="match status" value="1"/>
</dbReference>
<keyword evidence="2" id="KW-1133">Transmembrane helix</keyword>
<sequence length="1292" mass="139297">MESILAKLAVYNSADMLRHIKQVLLSYIPNLPIGIVVIMTIMCVFAASLYSQRHVRKPLVVEGLKSCAVLNASEVATLRGYIDEWIGSSTVPSPELISVWLQALNTELASFQDELPILLHSIEPQPPFNFHLTQADTMRSGEFDESFTKLDVYFPLLVLRCQLKSLGCDTDTSVVLRIVDFSSKVKALITHNEHELLSVSMHLCADPIFRVLPDEQKIDVTGIKRCLLKALLRTKVFWKPASVSTVHVNQLGSPEFVCSHSDSTGKQEKGTNEVSTQASQVETSSNRTIQVFEPWNARNFPLRNAISVEGAQSTESATRLRSGKSLINGRDFRGPDDIFEVSEKLADISSSEGLEGILETLNGGTSSSSENPAADTPVVLAYNARVRQSITARELPRKVGPRLVRSASYYGENSPFKLHTSDEFNSNGTSEASLIGEFVPILPTSASTEVRLTDISPNKDNTDHLVLFGYHDESADSGERKTPQPEMSEFYQGEANPLEDGFPFKARVGEISAVQEQGAHGSGLACKKLLIKVVKAEGLSLKGTSNAYCVVELDEPYQRHTTHCSSAGQLFWDQHLLFDLNTNSKRIALEVFELFKRKKSVSKGRSELLLQSLFAPSIPDVDTDTESISTGIWDTSQFRRCLPLISRADPVLTPGSNMSGSSSPGLMTAPSVGTTTFNFAPGGIYQTPTITAEFHFMEKANEEVLAARLRASGHHLSAISRTSSSRTGPQSVSAQDSPILGCSSVPTPNIPHFSSLSHSTSLEFGTPSKFIPSLKTTDVITENEGIEEASEPKDANPSQAATLTRRSTTVSKYSPLPDVKTSTSGGGSPTVRTAQLFSPVPLRRAQLDQLVQHDIPSSPTPLHTRQKAMDKVVVAGECLTATSAVSSEPPRSPNRFEVVTGQQMFPSDASSNMESSTPSGGGPSTLSKGSPSDKPNQSHAVLKSGVAEGLQRTDSLLKRSNILGADESKRPTQRILLPFPDSDFDFTKDDSTLLVGSSGTASRSQSLASRLRTSRLLGSGALLRPGKRSTEESHGSSTNSLALLGPSRQLASVVAGLSSLPSESGTSPISAAALASAMAVAGATGSWQPGTQEGLGLDVTSPLSPRQPKSSDAENKTASLSGSHDPPLRYAPPAACVAADLRGFESQHNRGAASLLMGSPLWCGSVRIISSGQAPGAGLFESDNESLSCVKFRNSRIAKRICPDSDRLHHSDKIPGTYTPLSQPRRSDASTSGLFRLFRHKKKRFRSVGAEKLLFLESTDLEDFDALSTEGYYRIVQDSDPNGGSTQQQQHK</sequence>
<evidence type="ECO:0000259" key="3">
    <source>
        <dbReference type="PROSITE" id="PS50004"/>
    </source>
</evidence>
<keyword evidence="5" id="KW-1185">Reference proteome</keyword>
<dbReference type="PROSITE" id="PS50004">
    <property type="entry name" value="C2"/>
    <property type="match status" value="1"/>
</dbReference>
<gene>
    <name evidence="4" type="ORF">CRM22_000452</name>
</gene>
<keyword evidence="2" id="KW-0472">Membrane</keyword>
<feature type="compositionally biased region" description="Polar residues" evidence="1">
    <location>
        <begin position="272"/>
        <end position="282"/>
    </location>
</feature>
<evidence type="ECO:0000256" key="1">
    <source>
        <dbReference type="SAM" id="MobiDB-lite"/>
    </source>
</evidence>
<protein>
    <recommendedName>
        <fullName evidence="3">C2 domain-containing protein</fullName>
    </recommendedName>
</protein>
<feature type="transmembrane region" description="Helical" evidence="2">
    <location>
        <begin position="24"/>
        <end position="50"/>
    </location>
</feature>
<dbReference type="EMBL" id="SJOL01000802">
    <property type="protein sequence ID" value="TGZ75358.1"/>
    <property type="molecule type" value="Genomic_DNA"/>
</dbReference>
<feature type="compositionally biased region" description="Polar residues" evidence="1">
    <location>
        <begin position="796"/>
        <end position="812"/>
    </location>
</feature>
<dbReference type="SUPFAM" id="SSF49562">
    <property type="entry name" value="C2 domain (Calcium/lipid-binding domain, CaLB)"/>
    <property type="match status" value="1"/>
</dbReference>
<feature type="region of interest" description="Disordered" evidence="1">
    <location>
        <begin position="1085"/>
        <end position="1127"/>
    </location>
</feature>
<dbReference type="InterPro" id="IPR039934">
    <property type="entry name" value="C2CD2/C2CD2L"/>
</dbReference>
<feature type="region of interest" description="Disordered" evidence="1">
    <location>
        <begin position="259"/>
        <end position="282"/>
    </location>
</feature>
<dbReference type="STRING" id="147828.A0A4S2MLB8"/>
<feature type="region of interest" description="Disordered" evidence="1">
    <location>
        <begin position="785"/>
        <end position="832"/>
    </location>
</feature>
<reference evidence="4 5" key="1">
    <citation type="journal article" date="2019" name="BMC Genomics">
        <title>New insights from Opisthorchis felineus genome: update on genomics of the epidemiologically important liver flukes.</title>
        <authorList>
            <person name="Ershov N.I."/>
            <person name="Mordvinov V.A."/>
            <person name="Prokhortchouk E.B."/>
            <person name="Pakharukova M.Y."/>
            <person name="Gunbin K.V."/>
            <person name="Ustyantsev K."/>
            <person name="Genaev M.A."/>
            <person name="Blinov A.G."/>
            <person name="Mazur A."/>
            <person name="Boulygina E."/>
            <person name="Tsygankova S."/>
            <person name="Khrameeva E."/>
            <person name="Chekanov N."/>
            <person name="Fan G."/>
            <person name="Xiao A."/>
            <person name="Zhang H."/>
            <person name="Xu X."/>
            <person name="Yang H."/>
            <person name="Solovyev V."/>
            <person name="Lee S.M."/>
            <person name="Liu X."/>
            <person name="Afonnikov D.A."/>
            <person name="Skryabin K.G."/>
        </authorList>
    </citation>
    <scope>NUCLEOTIDE SEQUENCE [LARGE SCALE GENOMIC DNA]</scope>
    <source>
        <strain evidence="4">AK-0245</strain>
        <tissue evidence="4">Whole organism</tissue>
    </source>
</reference>
<dbReference type="InterPro" id="IPR000008">
    <property type="entry name" value="C2_dom"/>
</dbReference>
<feature type="domain" description="C2" evidence="3">
    <location>
        <begin position="507"/>
        <end position="625"/>
    </location>
</feature>
<name>A0A4S2MLB8_OPIFE</name>
<evidence type="ECO:0000256" key="2">
    <source>
        <dbReference type="SAM" id="Phobius"/>
    </source>
</evidence>
<feature type="compositionally biased region" description="Polar residues" evidence="1">
    <location>
        <begin position="719"/>
        <end position="736"/>
    </location>
</feature>
<evidence type="ECO:0000313" key="5">
    <source>
        <dbReference type="Proteomes" id="UP000308267"/>
    </source>
</evidence>
<evidence type="ECO:0000313" key="4">
    <source>
        <dbReference type="EMBL" id="TGZ75358.1"/>
    </source>
</evidence>
<feature type="region of interest" description="Disordered" evidence="1">
    <location>
        <begin position="906"/>
        <end position="940"/>
    </location>
</feature>